<accession>A0A1I6JX37</accession>
<dbReference type="STRING" id="440514.SAMN04488010_3172"/>
<dbReference type="PROSITE" id="PS51257">
    <property type="entry name" value="PROKAR_LIPOPROTEIN"/>
    <property type="match status" value="1"/>
</dbReference>
<dbReference type="AlphaFoldDB" id="A0A1I6JX37"/>
<protein>
    <submittedName>
        <fullName evidence="1">Uncharacterized protein</fullName>
    </submittedName>
</protein>
<organism evidence="1 2">
    <name type="scientific">Maribacter stanieri</name>
    <dbReference type="NCBI Taxonomy" id="440514"/>
    <lineage>
        <taxon>Bacteria</taxon>
        <taxon>Pseudomonadati</taxon>
        <taxon>Bacteroidota</taxon>
        <taxon>Flavobacteriia</taxon>
        <taxon>Flavobacteriales</taxon>
        <taxon>Flavobacteriaceae</taxon>
        <taxon>Maribacter</taxon>
    </lineage>
</organism>
<evidence type="ECO:0000313" key="1">
    <source>
        <dbReference type="EMBL" id="SFR83506.1"/>
    </source>
</evidence>
<dbReference type="EMBL" id="FOYX01000003">
    <property type="protein sequence ID" value="SFR83506.1"/>
    <property type="molecule type" value="Genomic_DNA"/>
</dbReference>
<sequence>MKFKITTLIVFSLLIASCKGKKSVEKEEISTSSFNNKGHELVYNMVQKVGNYKALRNKKDVVYTYIYQTPDGKTDISTEKYLFNGELSSGKYSQHERTLSNLEGTIEQGYDGQEFWLKHNDLLVNDSIDLKKVAFNRPTNFYWFTMFQKLLDKGVFYEYIGEETIDSQAYDIVKVSFNFNDAKPTDIYQLYINKTTLLVDQFLFTVADYGSFDTPNLMRVEYEEVDGILLPTKRKYKKSTWDAKVSDKLWVKVNWKDISFNNGLDKNDFKSRDKF</sequence>
<gene>
    <name evidence="1" type="ORF">SAMN04488010_3172</name>
</gene>
<evidence type="ECO:0000313" key="2">
    <source>
        <dbReference type="Proteomes" id="UP000199462"/>
    </source>
</evidence>
<proteinExistence type="predicted"/>
<keyword evidence="2" id="KW-1185">Reference proteome</keyword>
<dbReference type="Proteomes" id="UP000199462">
    <property type="component" value="Unassembled WGS sequence"/>
</dbReference>
<name>A0A1I6JX37_9FLAO</name>
<reference evidence="2" key="1">
    <citation type="submission" date="2016-10" db="EMBL/GenBank/DDBJ databases">
        <authorList>
            <person name="Varghese N."/>
            <person name="Submissions S."/>
        </authorList>
    </citation>
    <scope>NUCLEOTIDE SEQUENCE [LARGE SCALE GENOMIC DNA]</scope>
    <source>
        <strain evidence="2">DSM 19891</strain>
    </source>
</reference>
<dbReference type="RefSeq" id="WP_091904328.1">
    <property type="nucleotide sequence ID" value="NZ_FOYX01000003.1"/>
</dbReference>